<evidence type="ECO:0000256" key="3">
    <source>
        <dbReference type="ARBA" id="ARBA00038335"/>
    </source>
</evidence>
<reference evidence="6" key="1">
    <citation type="journal article" date="2020" name="bioRxiv">
        <title>Hybrid origin of Populus tomentosa Carr. identified through genome sequencing and phylogenomic analysis.</title>
        <authorList>
            <person name="An X."/>
            <person name="Gao K."/>
            <person name="Chen Z."/>
            <person name="Li J."/>
            <person name="Yang X."/>
            <person name="Yang X."/>
            <person name="Zhou J."/>
            <person name="Guo T."/>
            <person name="Zhao T."/>
            <person name="Huang S."/>
            <person name="Miao D."/>
            <person name="Khan W.U."/>
            <person name="Rao P."/>
            <person name="Ye M."/>
            <person name="Lei B."/>
            <person name="Liao W."/>
            <person name="Wang J."/>
            <person name="Ji L."/>
            <person name="Li Y."/>
            <person name="Guo B."/>
            <person name="Mustafa N.S."/>
            <person name="Li S."/>
            <person name="Yun Q."/>
            <person name="Keller S.R."/>
            <person name="Mao J."/>
            <person name="Zhang R."/>
            <person name="Strauss S.H."/>
        </authorList>
    </citation>
    <scope>NUCLEOTIDE SEQUENCE</scope>
    <source>
        <strain evidence="6">GM15</strain>
        <tissue evidence="6">Leaf</tissue>
    </source>
</reference>
<proteinExistence type="inferred from homology"/>
<dbReference type="InterPro" id="IPR052414">
    <property type="entry name" value="U3_snoRNA-assoc_WDR"/>
</dbReference>
<dbReference type="InterPro" id="IPR019954">
    <property type="entry name" value="Ubiquitin_CS"/>
</dbReference>
<dbReference type="PANTHER" id="PTHR44267">
    <property type="entry name" value="WD REPEAT-CONTAINING PROTEIN 43"/>
    <property type="match status" value="1"/>
</dbReference>
<sequence>MNLTSNMNANSCRIAGFMTSNSGMEVATLVHFSFLAYVDGNLEKPFLVFCCLPVSIKNWGKMQILVKMVTGKTLTLGMESSDTVDCVKAKIKDEEDIPQDQQCLIFAGKQLEDGQILADFSIHKKKKTKPLKFTLLQVDDVATASKQLDVQNVESEAAVASTKAKKSKKKKRAASEAGDTIDTDHGAATDGVLVEYDVNEPTMGEKLASITLQDNGKTNSLEIEESPPHAKPPSADSVNILLKQALRADDRALLLDCLYTQDEKVVFSALDMLMLNFTYRRFTLVFIKKQNVLVHNLEIFCLQVIANSISLLNPSDVLKLLQSLLSIIHSRGAIVACALPWLRSLLLQHSTGIMSQESSLHALNSLYQLIESRVSTFQSALQLSSCIDFLYAGVVDDASDENHTITPVIYEDNDESDDEESEDAMETDQDSKEEEASDGHSDIEGSDGMSE</sequence>
<dbReference type="GO" id="GO:0000462">
    <property type="term" value="P:maturation of SSU-rRNA from tricistronic rRNA transcript (SSU-rRNA, 5.8S rRNA, LSU-rRNA)"/>
    <property type="evidence" value="ECO:0007669"/>
    <property type="project" value="TreeGrafter"/>
</dbReference>
<dbReference type="PROSITE" id="PS50053">
    <property type="entry name" value="UBIQUITIN_2"/>
    <property type="match status" value="1"/>
</dbReference>
<evidence type="ECO:0000313" key="6">
    <source>
        <dbReference type="EMBL" id="KAG6780521.1"/>
    </source>
</evidence>
<evidence type="ECO:0000256" key="4">
    <source>
        <dbReference type="SAM" id="MobiDB-lite"/>
    </source>
</evidence>
<feature type="region of interest" description="Disordered" evidence="4">
    <location>
        <begin position="403"/>
        <end position="451"/>
    </location>
</feature>
<evidence type="ECO:0000313" key="7">
    <source>
        <dbReference type="Proteomes" id="UP000886885"/>
    </source>
</evidence>
<dbReference type="SMART" id="SM00213">
    <property type="entry name" value="UBQ"/>
    <property type="match status" value="1"/>
</dbReference>
<keyword evidence="7" id="KW-1185">Reference proteome</keyword>
<feature type="domain" description="Ubiquitin-like" evidence="5">
    <location>
        <begin position="62"/>
        <end position="122"/>
    </location>
</feature>
<organism evidence="6 7">
    <name type="scientific">Populus tomentosa</name>
    <name type="common">Chinese white poplar</name>
    <dbReference type="NCBI Taxonomy" id="118781"/>
    <lineage>
        <taxon>Eukaryota</taxon>
        <taxon>Viridiplantae</taxon>
        <taxon>Streptophyta</taxon>
        <taxon>Embryophyta</taxon>
        <taxon>Tracheophyta</taxon>
        <taxon>Spermatophyta</taxon>
        <taxon>Magnoliopsida</taxon>
        <taxon>eudicotyledons</taxon>
        <taxon>Gunneridae</taxon>
        <taxon>Pentapetalae</taxon>
        <taxon>rosids</taxon>
        <taxon>fabids</taxon>
        <taxon>Malpighiales</taxon>
        <taxon>Salicaceae</taxon>
        <taxon>Saliceae</taxon>
        <taxon>Populus</taxon>
    </lineage>
</organism>
<dbReference type="Pfam" id="PF04003">
    <property type="entry name" value="Utp12"/>
    <property type="match status" value="1"/>
</dbReference>
<comment type="caution">
    <text evidence="6">The sequence shown here is derived from an EMBL/GenBank/DDBJ whole genome shotgun (WGS) entry which is preliminary data.</text>
</comment>
<comment type="similarity">
    <text evidence="3">Belongs to the UTP5 family.</text>
</comment>
<dbReference type="PANTHER" id="PTHR44267:SF1">
    <property type="entry name" value="WD REPEAT-CONTAINING PROTEIN 43"/>
    <property type="match status" value="1"/>
</dbReference>
<evidence type="ECO:0000259" key="5">
    <source>
        <dbReference type="PROSITE" id="PS50053"/>
    </source>
</evidence>
<dbReference type="AlphaFoldDB" id="A0A8X8A4P6"/>
<dbReference type="Proteomes" id="UP000886885">
    <property type="component" value="Chromosome 3D"/>
</dbReference>
<dbReference type="PROSITE" id="PS00299">
    <property type="entry name" value="UBIQUITIN_1"/>
    <property type="match status" value="1"/>
</dbReference>
<protein>
    <recommendedName>
        <fullName evidence="5">Ubiquitin-like domain-containing protein</fullName>
    </recommendedName>
</protein>
<comment type="subcellular location">
    <subcellularLocation>
        <location evidence="1">Nucleus</location>
    </subcellularLocation>
</comment>
<dbReference type="GO" id="GO:0005730">
    <property type="term" value="C:nucleolus"/>
    <property type="evidence" value="ECO:0007669"/>
    <property type="project" value="TreeGrafter"/>
</dbReference>
<keyword evidence="2" id="KW-0539">Nucleus</keyword>
<dbReference type="EMBL" id="JAAWWB010000006">
    <property type="protein sequence ID" value="KAG6780521.1"/>
    <property type="molecule type" value="Genomic_DNA"/>
</dbReference>
<gene>
    <name evidence="6" type="ORF">POTOM_013383</name>
</gene>
<dbReference type="InterPro" id="IPR007148">
    <property type="entry name" value="SSU_processome_Utp12"/>
</dbReference>
<name>A0A8X8A4P6_POPTO</name>
<evidence type="ECO:0000256" key="2">
    <source>
        <dbReference type="ARBA" id="ARBA00023242"/>
    </source>
</evidence>
<accession>A0A8X8A4P6</accession>
<dbReference type="Pfam" id="PF00240">
    <property type="entry name" value="ubiquitin"/>
    <property type="match status" value="1"/>
</dbReference>
<dbReference type="OrthoDB" id="30195at2759"/>
<dbReference type="InterPro" id="IPR000626">
    <property type="entry name" value="Ubiquitin-like_dom"/>
</dbReference>
<feature type="compositionally biased region" description="Acidic residues" evidence="4">
    <location>
        <begin position="411"/>
        <end position="436"/>
    </location>
</feature>
<evidence type="ECO:0000256" key="1">
    <source>
        <dbReference type="ARBA" id="ARBA00004123"/>
    </source>
</evidence>